<organism evidence="2 3">
    <name type="scientific">Ilyobacter polytropus (strain ATCC 51220 / DSM 2926 / LMG 16218 / CuHBu1)</name>
    <dbReference type="NCBI Taxonomy" id="572544"/>
    <lineage>
        <taxon>Bacteria</taxon>
        <taxon>Fusobacteriati</taxon>
        <taxon>Fusobacteriota</taxon>
        <taxon>Fusobacteriia</taxon>
        <taxon>Fusobacteriales</taxon>
        <taxon>Fusobacteriaceae</taxon>
        <taxon>Ilyobacter</taxon>
    </lineage>
</organism>
<proteinExistence type="predicted"/>
<keyword evidence="1" id="KW-0812">Transmembrane</keyword>
<feature type="transmembrane region" description="Helical" evidence="1">
    <location>
        <begin position="6"/>
        <end position="25"/>
    </location>
</feature>
<dbReference type="STRING" id="572544.Ilyop_1837"/>
<evidence type="ECO:0000313" key="3">
    <source>
        <dbReference type="Proteomes" id="UP000006875"/>
    </source>
</evidence>
<keyword evidence="1" id="KW-0472">Membrane</keyword>
<dbReference type="KEGG" id="ipo:Ilyop_1837"/>
<dbReference type="EMBL" id="CP002281">
    <property type="protein sequence ID" value="ADO83608.1"/>
    <property type="molecule type" value="Genomic_DNA"/>
</dbReference>
<dbReference type="eggNOG" id="COG2165">
    <property type="taxonomic scope" value="Bacteria"/>
</dbReference>
<evidence type="ECO:0000256" key="1">
    <source>
        <dbReference type="SAM" id="Phobius"/>
    </source>
</evidence>
<name>E3H9S9_ILYPC</name>
<dbReference type="HOGENOM" id="CLU_1530532_0_0_0"/>
<dbReference type="RefSeq" id="WP_013388270.1">
    <property type="nucleotide sequence ID" value="NC_014632.1"/>
</dbReference>
<dbReference type="AlphaFoldDB" id="E3H9S9"/>
<gene>
    <name evidence="2" type="ordered locus">Ilyop_1837</name>
</gene>
<keyword evidence="1" id="KW-1133">Transmembrane helix</keyword>
<accession>E3H9S9</accession>
<dbReference type="Proteomes" id="UP000006875">
    <property type="component" value="Chromosome"/>
</dbReference>
<sequence length="175" mass="19543">MKKKGFSIVEIIVIVAIVFLLGSFGTMKINGRAEKNAMIKVKSTITELIRVTAHKSFERGEEYRIKINIEDKAVKREDSSGNTEEEITLPDVLSYKLGSGSDTEYEIKIDDTGHATLVGFGGLNRNIFVFNSSGKALYKINMRDNTALGYIIINSYLPKSDMDESNYASGTWEKE</sequence>
<evidence type="ECO:0000313" key="2">
    <source>
        <dbReference type="EMBL" id="ADO83608.1"/>
    </source>
</evidence>
<keyword evidence="3" id="KW-1185">Reference proteome</keyword>
<protein>
    <submittedName>
        <fullName evidence="2">Uncharacterized protein</fullName>
    </submittedName>
</protein>
<reference evidence="2 3" key="1">
    <citation type="journal article" date="2010" name="Stand. Genomic Sci.">
        <title>Complete genome sequence of Ilyobacter polytropus type strain (CuHbu1).</title>
        <authorList>
            <person name="Sikorski J."/>
            <person name="Chertkov O."/>
            <person name="Lapidus A."/>
            <person name="Nolan M."/>
            <person name="Lucas S."/>
            <person name="Del Rio T.G."/>
            <person name="Tice H."/>
            <person name="Cheng J.F."/>
            <person name="Tapia R."/>
            <person name="Han C."/>
            <person name="Goodwin L."/>
            <person name="Pitluck S."/>
            <person name="Liolios K."/>
            <person name="Ivanova N."/>
            <person name="Mavromatis K."/>
            <person name="Mikhailova N."/>
            <person name="Pati A."/>
            <person name="Chen A."/>
            <person name="Palaniappan K."/>
            <person name="Land M."/>
            <person name="Hauser L."/>
            <person name="Chang Y.J."/>
            <person name="Jeffries C.D."/>
            <person name="Brambilla E."/>
            <person name="Yasawong M."/>
            <person name="Rohde M."/>
            <person name="Pukall R."/>
            <person name="Spring S."/>
            <person name="Goker M."/>
            <person name="Woyke T."/>
            <person name="Bristow J."/>
            <person name="Eisen J.A."/>
            <person name="Markowitz V."/>
            <person name="Hugenholtz P."/>
            <person name="Kyrpides N.C."/>
            <person name="Klenk H.P."/>
        </authorList>
    </citation>
    <scope>NUCLEOTIDE SEQUENCE [LARGE SCALE GENOMIC DNA]</scope>
    <source>
        <strain evidence="3">ATCC 51220 / DSM 2926 / LMG 16218 / CuHBu1</strain>
    </source>
</reference>